<evidence type="ECO:0000259" key="3">
    <source>
        <dbReference type="Pfam" id="PF24346"/>
    </source>
</evidence>
<name>A0A1N7PLU4_9BACT</name>
<dbReference type="Proteomes" id="UP000186026">
    <property type="component" value="Unassembled WGS sequence"/>
</dbReference>
<dbReference type="NCBIfam" id="TIGR01451">
    <property type="entry name" value="B_ant_repeat"/>
    <property type="match status" value="3"/>
</dbReference>
<feature type="domain" description="DUF7507" evidence="3">
    <location>
        <begin position="569"/>
        <end position="667"/>
    </location>
</feature>
<dbReference type="Gene3D" id="2.60.40.10">
    <property type="entry name" value="Immunoglobulins"/>
    <property type="match status" value="4"/>
</dbReference>
<dbReference type="InterPro" id="IPR047589">
    <property type="entry name" value="DUF11_rpt"/>
</dbReference>
<dbReference type="SUPFAM" id="SSF49299">
    <property type="entry name" value="PKD domain"/>
    <property type="match status" value="2"/>
</dbReference>
<feature type="domain" description="DUF7507" evidence="3">
    <location>
        <begin position="679"/>
        <end position="775"/>
    </location>
</feature>
<evidence type="ECO:0000259" key="2">
    <source>
        <dbReference type="Pfam" id="PF19081"/>
    </source>
</evidence>
<dbReference type="Pfam" id="PF22352">
    <property type="entry name" value="K319L-like_PKD"/>
    <property type="match status" value="1"/>
</dbReference>
<dbReference type="PANTHER" id="PTHR34819:SF3">
    <property type="entry name" value="CELL SURFACE PROTEIN"/>
    <property type="match status" value="1"/>
</dbReference>
<evidence type="ECO:0000313" key="4">
    <source>
        <dbReference type="EMBL" id="SIT11417.1"/>
    </source>
</evidence>
<dbReference type="InterPro" id="IPR055354">
    <property type="entry name" value="DUF7507"/>
</dbReference>
<dbReference type="InterPro" id="IPR000601">
    <property type="entry name" value="PKD_dom"/>
</dbReference>
<organism evidence="4 5">
    <name type="scientific">Belliella pelovolcani</name>
    <dbReference type="NCBI Taxonomy" id="529505"/>
    <lineage>
        <taxon>Bacteria</taxon>
        <taxon>Pseudomonadati</taxon>
        <taxon>Bacteroidota</taxon>
        <taxon>Cytophagia</taxon>
        <taxon>Cytophagales</taxon>
        <taxon>Cyclobacteriaceae</taxon>
        <taxon>Belliella</taxon>
    </lineage>
</organism>
<dbReference type="STRING" id="529505.SAMN05421761_11759"/>
<sequence length="876" mass="92587">MKTNMKNLYLGILLPLIEILKSNLSARSRKQNRVLESDFGIFNAINLFKGGLVMMIFLSSFVNAQAECIVPNNMNQTEFVNFLNANQGTCDGTVIIPAGVVITMNSTITVPNHINTLIIKDGGRILWSSNNVDLILPQNTSIIIENTTNIGTTTGALGSTTSTCSNNRRVVIGTVQYAACNGGGNVCLIFADLIQQGGTPRINVEVATIGLEGNEVCAGSTLLDAIITGLPAGVTPTSYSWTQQSGPSTASFDAPNQQSTNVTAITPGTYIFRLTITIPLGPEGTDCFNQSVTVFSDVELNFLASPVADFTFSEPTCDLVVNFDGSTSTDPNGNDNLQYEWDFNYDGENFNVQATGVNTQFTFPTNDRFNVALRVIDSDILIECQEDIKILEVVFPETAQIVTQVENTEYCVGSGPQGYAVTQDPGYALIYYASETSELPLEAIPSVDTDTADPGVYTVWVSQIIEGECESARVPVSITVNAAPNVPESTGNITVCALDPIQTLDANDAIETVSGITYRWYATATGGSEVIPTLSSIGTATFYVEAVSEKGCASLKRTPVTLTINDCRVAITKEVDFDVIDAPTTLNYTIRVTNPGNTPLTGVVVTDPLTNEATPLVLASGDTNGDGNLDTDETWVYNASYAVDQDMIDAGTAIVNTAFVNTDFTGEEEASVTTTITQAPAVSIEKVVDLGSISAPQTLTYTVTVTNEGNVTLTGVVVTDVLPNGVEVVLTAEGGESFGIGESRDFTVTYEATQADIDAGLDLVNNVSVASAEGASDSDDATTTITQAPAVSIEKVVDLANISAPQTLTYTVTVTNEGNVTLTGVVVTDVLPNGVEVVLTADGGESFGIGESRDFTVTYEATQADIDAGLDLVNNV</sequence>
<feature type="domain" description="PKD" evidence="1">
    <location>
        <begin position="304"/>
        <end position="379"/>
    </location>
</feature>
<dbReference type="EMBL" id="FTOP01000017">
    <property type="protein sequence ID" value="SIT11417.1"/>
    <property type="molecule type" value="Genomic_DNA"/>
</dbReference>
<accession>A0A1N7PLU4</accession>
<evidence type="ECO:0000313" key="5">
    <source>
        <dbReference type="Proteomes" id="UP000186026"/>
    </source>
</evidence>
<dbReference type="PANTHER" id="PTHR34819">
    <property type="entry name" value="LARGE CYSTEINE-RICH PERIPLASMIC PROTEIN OMCB"/>
    <property type="match status" value="1"/>
</dbReference>
<dbReference type="InterPro" id="IPR051172">
    <property type="entry name" value="Chlamydia_OmcB"/>
</dbReference>
<dbReference type="Pfam" id="PF18911">
    <property type="entry name" value="PKD_4"/>
    <property type="match status" value="1"/>
</dbReference>
<dbReference type="AlphaFoldDB" id="A0A1N7PLU4"/>
<proteinExistence type="predicted"/>
<evidence type="ECO:0000259" key="1">
    <source>
        <dbReference type="Pfam" id="PF18911"/>
    </source>
</evidence>
<reference evidence="5" key="1">
    <citation type="submission" date="2017-01" db="EMBL/GenBank/DDBJ databases">
        <authorList>
            <person name="Varghese N."/>
            <person name="Submissions S."/>
        </authorList>
    </citation>
    <scope>NUCLEOTIDE SEQUENCE [LARGE SCALE GENOMIC DNA]</scope>
    <source>
        <strain evidence="5">DSM 46698</strain>
    </source>
</reference>
<dbReference type="InterPro" id="IPR013783">
    <property type="entry name" value="Ig-like_fold"/>
</dbReference>
<dbReference type="OrthoDB" id="1488789at2"/>
<feature type="domain" description="Ig-like" evidence="2">
    <location>
        <begin position="484"/>
        <end position="565"/>
    </location>
</feature>
<feature type="non-terminal residue" evidence="4">
    <location>
        <position position="876"/>
    </location>
</feature>
<dbReference type="Pfam" id="PF19081">
    <property type="entry name" value="Ig_7"/>
    <property type="match status" value="1"/>
</dbReference>
<dbReference type="RefSeq" id="WP_139325564.1">
    <property type="nucleotide sequence ID" value="NZ_FTOP01000017.1"/>
</dbReference>
<dbReference type="InterPro" id="IPR035986">
    <property type="entry name" value="PKD_dom_sf"/>
</dbReference>
<protein>
    <submittedName>
        <fullName evidence="4">Conserved repeat domain-containing protein</fullName>
    </submittedName>
</protein>
<dbReference type="Pfam" id="PF24346">
    <property type="entry name" value="DUF7507"/>
    <property type="match status" value="3"/>
</dbReference>
<keyword evidence="5" id="KW-1185">Reference proteome</keyword>
<gene>
    <name evidence="4" type="ORF">SAMN05421761_11759</name>
</gene>
<feature type="domain" description="DUF7507" evidence="3">
    <location>
        <begin position="788"/>
        <end position="869"/>
    </location>
</feature>
<dbReference type="InterPro" id="IPR044023">
    <property type="entry name" value="Ig_7"/>
</dbReference>